<feature type="domain" description="RNA polymerase sigma factor 70 region 4 type 2" evidence="9">
    <location>
        <begin position="137"/>
        <end position="188"/>
    </location>
</feature>
<dbReference type="Gene3D" id="1.10.1740.10">
    <property type="match status" value="1"/>
</dbReference>
<accession>A0A266Q1K6</accession>
<evidence type="ECO:0000313" key="11">
    <source>
        <dbReference type="Proteomes" id="UP000216101"/>
    </source>
</evidence>
<gene>
    <name evidence="10" type="ORF">CBP51_20300</name>
</gene>
<evidence type="ECO:0000256" key="6">
    <source>
        <dbReference type="RuleBase" id="RU000716"/>
    </source>
</evidence>
<evidence type="ECO:0000256" key="4">
    <source>
        <dbReference type="ARBA" id="ARBA00023125"/>
    </source>
</evidence>
<evidence type="ECO:0000256" key="7">
    <source>
        <dbReference type="SAM" id="Phobius"/>
    </source>
</evidence>
<dbReference type="GO" id="GO:0016987">
    <property type="term" value="F:sigma factor activity"/>
    <property type="evidence" value="ECO:0007669"/>
    <property type="project" value="UniProtKB-KW"/>
</dbReference>
<evidence type="ECO:0000256" key="3">
    <source>
        <dbReference type="ARBA" id="ARBA00023082"/>
    </source>
</evidence>
<dbReference type="Pfam" id="PF08281">
    <property type="entry name" value="Sigma70_r4_2"/>
    <property type="match status" value="1"/>
</dbReference>
<dbReference type="InterPro" id="IPR013325">
    <property type="entry name" value="RNA_pol_sigma_r2"/>
</dbReference>
<dbReference type="EMBL" id="NHNI01000004">
    <property type="protein sequence ID" value="OZY83733.1"/>
    <property type="molecule type" value="Genomic_DNA"/>
</dbReference>
<dbReference type="SUPFAM" id="SSF88659">
    <property type="entry name" value="Sigma3 and sigma4 domains of RNA polymerase sigma factors"/>
    <property type="match status" value="1"/>
</dbReference>
<organism evidence="10 11">
    <name type="scientific">Cellvibrio mixtus</name>
    <dbReference type="NCBI Taxonomy" id="39650"/>
    <lineage>
        <taxon>Bacteria</taxon>
        <taxon>Pseudomonadati</taxon>
        <taxon>Pseudomonadota</taxon>
        <taxon>Gammaproteobacteria</taxon>
        <taxon>Cellvibrionales</taxon>
        <taxon>Cellvibrionaceae</taxon>
        <taxon>Cellvibrio</taxon>
    </lineage>
</organism>
<proteinExistence type="inferred from homology"/>
<protein>
    <recommendedName>
        <fullName evidence="6">RNA polymerase sigma factor</fullName>
    </recommendedName>
</protein>
<dbReference type="Proteomes" id="UP000216101">
    <property type="component" value="Unassembled WGS sequence"/>
</dbReference>
<keyword evidence="3 6" id="KW-0731">Sigma factor</keyword>
<feature type="transmembrane region" description="Helical" evidence="7">
    <location>
        <begin position="436"/>
        <end position="458"/>
    </location>
</feature>
<reference evidence="11" key="1">
    <citation type="submission" date="2017-05" db="EMBL/GenBank/DDBJ databases">
        <authorList>
            <person name="Barney B.M."/>
        </authorList>
    </citation>
    <scope>NUCLEOTIDE SEQUENCE [LARGE SCALE GENOMIC DNA]</scope>
    <source>
        <strain evidence="11">PSBB022</strain>
    </source>
</reference>
<name>A0A266Q1K6_9GAMM</name>
<dbReference type="InterPro" id="IPR013324">
    <property type="entry name" value="RNA_pol_sigma_r3/r4-like"/>
</dbReference>
<dbReference type="InterPro" id="IPR039425">
    <property type="entry name" value="RNA_pol_sigma-70-like"/>
</dbReference>
<keyword evidence="5 6" id="KW-0804">Transcription</keyword>
<dbReference type="InterPro" id="IPR000838">
    <property type="entry name" value="RNA_pol_sigma70_ECF_CS"/>
</dbReference>
<dbReference type="RefSeq" id="WP_094986351.1">
    <property type="nucleotide sequence ID" value="NZ_NHNI01000004.1"/>
</dbReference>
<evidence type="ECO:0000313" key="10">
    <source>
        <dbReference type="EMBL" id="OZY83733.1"/>
    </source>
</evidence>
<evidence type="ECO:0000256" key="2">
    <source>
        <dbReference type="ARBA" id="ARBA00023015"/>
    </source>
</evidence>
<dbReference type="NCBIfam" id="TIGR02937">
    <property type="entry name" value="sigma70-ECF"/>
    <property type="match status" value="1"/>
</dbReference>
<sequence>MSIFKKRNRIIDASDAGLVMASLGGDRDAFCQIVARYQNLLCSLAYSSVGDLKHSEDIAQEAFIEAWKKLDTLNDPEKLKSWLCGILRFKASHFRRKEATQPVKGADELDELDEHASGYSQQVKVEDAAISAQEQALLWQALEKMPDTYREPLILFYREHRSVEFVASQLDLSEDTVKQRLSRGRKLLQKAMVTFVENTLAKSTQGAVFTLAVMAAINSISPPVKAAVLGAGAMKTGSLFKWASVILVLAAFSGIVSSFFGVRAGLDQSRTQRERRRVITYTALFFAITIAYVVAMFGLKHLALNDVGNTSIYATISQLVVLGLVLSHIALVIRMLRGMRKLRAEERLFNPHAFQGESDQIGAKQREYKSRFCLAGIPLLHFRFGMPEQGDKPVVGWIAGGDYAYGMLFAWGGVAIAPISVGIISVGLISVGAVGIGLFGLGTIGIGVIGFGASAIGYKAYATFSALGWNSAFSGIGFSIANEAAIAPFAFAKHINNEQAGEMVNLTIMGQSYLWILAMIAILVIVPAVWHSNKVRQRMRKK</sequence>
<evidence type="ECO:0000256" key="1">
    <source>
        <dbReference type="ARBA" id="ARBA00010641"/>
    </source>
</evidence>
<dbReference type="SUPFAM" id="SSF88946">
    <property type="entry name" value="Sigma2 domain of RNA polymerase sigma factors"/>
    <property type="match status" value="1"/>
</dbReference>
<feature type="transmembrane region" description="Helical" evidence="7">
    <location>
        <begin position="512"/>
        <end position="532"/>
    </location>
</feature>
<comment type="caution">
    <text evidence="10">The sequence shown here is derived from an EMBL/GenBank/DDBJ whole genome shotgun (WGS) entry which is preliminary data.</text>
</comment>
<evidence type="ECO:0000259" key="9">
    <source>
        <dbReference type="Pfam" id="PF08281"/>
    </source>
</evidence>
<feature type="transmembrane region" description="Helical" evidence="7">
    <location>
        <begin position="311"/>
        <end position="333"/>
    </location>
</feature>
<feature type="transmembrane region" description="Helical" evidence="7">
    <location>
        <begin position="278"/>
        <end position="299"/>
    </location>
</feature>
<feature type="transmembrane region" description="Helical" evidence="7">
    <location>
        <begin position="470"/>
        <end position="492"/>
    </location>
</feature>
<dbReference type="InterPro" id="IPR013249">
    <property type="entry name" value="RNA_pol_sigma70_r4_t2"/>
</dbReference>
<dbReference type="InterPro" id="IPR007627">
    <property type="entry name" value="RNA_pol_sigma70_r2"/>
</dbReference>
<keyword evidence="4 6" id="KW-0238">DNA-binding</keyword>
<keyword evidence="7" id="KW-1133">Transmembrane helix</keyword>
<feature type="domain" description="RNA polymerase sigma-70 region 2" evidence="8">
    <location>
        <begin position="34"/>
        <end position="99"/>
    </location>
</feature>
<dbReference type="AlphaFoldDB" id="A0A266Q1K6"/>
<dbReference type="Gene3D" id="1.10.10.10">
    <property type="entry name" value="Winged helix-like DNA-binding domain superfamily/Winged helix DNA-binding domain"/>
    <property type="match status" value="1"/>
</dbReference>
<keyword evidence="7" id="KW-0472">Membrane</keyword>
<dbReference type="PANTHER" id="PTHR43133:SF51">
    <property type="entry name" value="RNA POLYMERASE SIGMA FACTOR"/>
    <property type="match status" value="1"/>
</dbReference>
<dbReference type="InterPro" id="IPR014284">
    <property type="entry name" value="RNA_pol_sigma-70_dom"/>
</dbReference>
<keyword evidence="11" id="KW-1185">Reference proteome</keyword>
<dbReference type="CDD" id="cd06171">
    <property type="entry name" value="Sigma70_r4"/>
    <property type="match status" value="1"/>
</dbReference>
<dbReference type="InterPro" id="IPR036388">
    <property type="entry name" value="WH-like_DNA-bd_sf"/>
</dbReference>
<evidence type="ECO:0000256" key="5">
    <source>
        <dbReference type="ARBA" id="ARBA00023163"/>
    </source>
</evidence>
<dbReference type="GO" id="GO:0003677">
    <property type="term" value="F:DNA binding"/>
    <property type="evidence" value="ECO:0007669"/>
    <property type="project" value="UniProtKB-KW"/>
</dbReference>
<feature type="transmembrane region" description="Helical" evidence="7">
    <location>
        <begin position="200"/>
        <end position="220"/>
    </location>
</feature>
<evidence type="ECO:0000259" key="8">
    <source>
        <dbReference type="Pfam" id="PF04542"/>
    </source>
</evidence>
<dbReference type="PROSITE" id="PS01063">
    <property type="entry name" value="SIGMA70_ECF"/>
    <property type="match status" value="1"/>
</dbReference>
<dbReference type="PANTHER" id="PTHR43133">
    <property type="entry name" value="RNA POLYMERASE ECF-TYPE SIGMA FACTO"/>
    <property type="match status" value="1"/>
</dbReference>
<dbReference type="Pfam" id="PF04542">
    <property type="entry name" value="Sigma70_r2"/>
    <property type="match status" value="1"/>
</dbReference>
<feature type="transmembrane region" description="Helical" evidence="7">
    <location>
        <begin position="408"/>
        <end position="430"/>
    </location>
</feature>
<keyword evidence="7" id="KW-0812">Transmembrane</keyword>
<feature type="transmembrane region" description="Helical" evidence="7">
    <location>
        <begin position="240"/>
        <end position="266"/>
    </location>
</feature>
<keyword evidence="2 6" id="KW-0805">Transcription regulation</keyword>
<dbReference type="GO" id="GO:0006352">
    <property type="term" value="P:DNA-templated transcription initiation"/>
    <property type="evidence" value="ECO:0007669"/>
    <property type="project" value="InterPro"/>
</dbReference>
<comment type="similarity">
    <text evidence="1 6">Belongs to the sigma-70 factor family. ECF subfamily.</text>
</comment>